<dbReference type="KEGG" id="dzi:111300833"/>
<protein>
    <submittedName>
        <fullName evidence="3">Uncharacterized protein LOC111300833</fullName>
    </submittedName>
</protein>
<keyword evidence="2" id="KW-1185">Reference proteome</keyword>
<evidence type="ECO:0000256" key="1">
    <source>
        <dbReference type="SAM" id="MobiDB-lite"/>
    </source>
</evidence>
<gene>
    <name evidence="3" type="primary">LOC111300833</name>
</gene>
<feature type="region of interest" description="Disordered" evidence="1">
    <location>
        <begin position="131"/>
        <end position="161"/>
    </location>
</feature>
<feature type="compositionally biased region" description="Polar residues" evidence="1">
    <location>
        <begin position="83"/>
        <end position="101"/>
    </location>
</feature>
<evidence type="ECO:0000313" key="2">
    <source>
        <dbReference type="Proteomes" id="UP000515121"/>
    </source>
</evidence>
<dbReference type="GeneID" id="111300833"/>
<proteinExistence type="predicted"/>
<dbReference type="Proteomes" id="UP000515121">
    <property type="component" value="Unplaced"/>
</dbReference>
<sequence>MVWWSYLQICGKTFFLFGKLNVPLSRTSVSETHLASEIRHKATSETPFGESIYSHSSLNGSFLVGNSNLSGGLLPSIKKNLEQGGNSRSSVFHSVDSNRSSEMGIPPVHPHSSQVARKILDHLQRNGHNSLPYLGFDSSKSKDQINNGSPAQWNEDRENSFSVPSPEIAIEAKNVRKTSSASDLLIDSTITMFSNNARFLLDFGKTHDSQIKTAHKDLSKVTDAAVSGGLLKHSSNTLGNKLVLASISVSKPKQRWMFTSDNSTGFTFPISASSGVSSEPLTPSIMPSLSGNCQLQPKEENTRPYSFATNHVDASDINFNFGSDRSSRISFSSIGQNTICY</sequence>
<evidence type="ECO:0000313" key="3">
    <source>
        <dbReference type="RefSeq" id="XP_022752177.1"/>
    </source>
</evidence>
<dbReference type="RefSeq" id="XP_022752177.1">
    <property type="nucleotide sequence ID" value="XM_022896442.1"/>
</dbReference>
<dbReference type="AlphaFoldDB" id="A0A6P5ZI05"/>
<reference evidence="3" key="1">
    <citation type="submission" date="2025-08" db="UniProtKB">
        <authorList>
            <consortium name="RefSeq"/>
        </authorList>
    </citation>
    <scope>IDENTIFICATION</scope>
    <source>
        <tissue evidence="3">Fruit stalk</tissue>
    </source>
</reference>
<dbReference type="GO" id="GO:0005635">
    <property type="term" value="C:nuclear envelope"/>
    <property type="evidence" value="ECO:0007669"/>
    <property type="project" value="TreeGrafter"/>
</dbReference>
<dbReference type="GO" id="GO:0071763">
    <property type="term" value="P:nuclear membrane organization"/>
    <property type="evidence" value="ECO:0007669"/>
    <property type="project" value="TreeGrafter"/>
</dbReference>
<dbReference type="OrthoDB" id="653151at2759"/>
<feature type="region of interest" description="Disordered" evidence="1">
    <location>
        <begin position="80"/>
        <end position="112"/>
    </location>
</feature>
<name>A0A6P5ZI05_DURZI</name>
<accession>A0A6P5ZI05</accession>
<organism evidence="2 3">
    <name type="scientific">Durio zibethinus</name>
    <name type="common">Durian</name>
    <dbReference type="NCBI Taxonomy" id="66656"/>
    <lineage>
        <taxon>Eukaryota</taxon>
        <taxon>Viridiplantae</taxon>
        <taxon>Streptophyta</taxon>
        <taxon>Embryophyta</taxon>
        <taxon>Tracheophyta</taxon>
        <taxon>Spermatophyta</taxon>
        <taxon>Magnoliopsida</taxon>
        <taxon>eudicotyledons</taxon>
        <taxon>Gunneridae</taxon>
        <taxon>Pentapetalae</taxon>
        <taxon>rosids</taxon>
        <taxon>malvids</taxon>
        <taxon>Malvales</taxon>
        <taxon>Malvaceae</taxon>
        <taxon>Helicteroideae</taxon>
        <taxon>Durio</taxon>
    </lineage>
</organism>
<dbReference type="PANTHER" id="PTHR33416:SF18">
    <property type="entry name" value="NUCLEOPORIN-LIKE PROTEIN"/>
    <property type="match status" value="1"/>
</dbReference>
<dbReference type="PANTHER" id="PTHR33416">
    <property type="entry name" value="NUCLEAR PORE COMPLEX PROTEIN NUP1"/>
    <property type="match status" value="1"/>
</dbReference>